<organism evidence="4 5">
    <name type="scientific">Branchiostoma floridae</name>
    <name type="common">Florida lancelet</name>
    <name type="synonym">Amphioxus</name>
    <dbReference type="NCBI Taxonomy" id="7739"/>
    <lineage>
        <taxon>Eukaryota</taxon>
        <taxon>Metazoa</taxon>
        <taxon>Chordata</taxon>
        <taxon>Cephalochordata</taxon>
        <taxon>Leptocardii</taxon>
        <taxon>Amphioxiformes</taxon>
        <taxon>Branchiostomatidae</taxon>
        <taxon>Branchiostoma</taxon>
    </lineage>
</organism>
<dbReference type="KEGG" id="bfo:118432067"/>
<dbReference type="InterPro" id="IPR017096">
    <property type="entry name" value="BTB-kelch_protein"/>
</dbReference>
<dbReference type="OrthoDB" id="10027872at2759"/>
<dbReference type="GO" id="GO:0005737">
    <property type="term" value="C:cytoplasm"/>
    <property type="evidence" value="ECO:0000318"/>
    <property type="project" value="GO_Central"/>
</dbReference>
<dbReference type="Pfam" id="PF07707">
    <property type="entry name" value="BACK"/>
    <property type="match status" value="1"/>
</dbReference>
<reference evidence="5" key="2">
    <citation type="submission" date="2025-08" db="UniProtKB">
        <authorList>
            <consortium name="RefSeq"/>
        </authorList>
    </citation>
    <scope>IDENTIFICATION</scope>
    <source>
        <strain evidence="5">S238N-H82</strain>
        <tissue evidence="5">Testes</tissue>
    </source>
</reference>
<keyword evidence="1" id="KW-0880">Kelch repeat</keyword>
<name>A0A9J7MET9_BRAFL</name>
<dbReference type="Gene3D" id="3.30.710.10">
    <property type="entry name" value="Potassium Channel Kv1.1, Chain A"/>
    <property type="match status" value="1"/>
</dbReference>
<dbReference type="OMA" id="PKNNTMD"/>
<dbReference type="PANTHER" id="PTHR24412">
    <property type="entry name" value="KELCH PROTEIN"/>
    <property type="match status" value="1"/>
</dbReference>
<sequence>MIKNEVKGQSTYDLCVREVTSGQSDLILPILFLFPKNNTMDDGQSEDDSYTTDVSETVNERMDSELECDDSDWYPATFLQRLQGFRSEGHLVDVTLCAEGKEIPCHRLVLSAFAEYFQAMFSGAHSESKKDKIEIGGVSAEALQLLVDIAYTSKFTVTTDNVQSLYEAANMLQVKAVEDRCEEFLTDRLSPETCLETWVLADKVSCKQLLEKAKFHSLKHFEEVCMTEEFLELPVDILKAYISDRGLHATNEERVLEVILLWVRHDLKERQSHLKELLECVCFSHVDQNYLKDILKKDKTLSSVLGIKELIQDQSGHATSRHIHQEEILVFGANEISRLDLNCDYVDYSPLPEFLVKTFGWAVCVVNNDVVMTGMSSSESECKAWQYKPSVNSWTQLAPLVRKGRVHNSIAALQGKVYVVGGIIMPNCTPVSDVEVYSEMTKCWKLVAPLHKGAPLQEGVRDFGIATCCDKIFVFGGKTGKCKLGDDSHITDTVQCYDPTQNVWNSVAPLPNPVDDIIACTVNSKIYLVGGQLAHVLCYDPKENYYEKMANRLAPWWDCGATVCGSEIYITGGFDRKLSLTETYDEDEEFPQAHDIVQCYNVNSNTMITLRDLPDPISEHITVTIPKPEW</sequence>
<dbReference type="InterPro" id="IPR000210">
    <property type="entry name" value="BTB/POZ_dom"/>
</dbReference>
<keyword evidence="4" id="KW-1185">Reference proteome</keyword>
<dbReference type="Gene3D" id="2.120.10.80">
    <property type="entry name" value="Kelch-type beta propeller"/>
    <property type="match status" value="1"/>
</dbReference>
<dbReference type="SMART" id="SM00612">
    <property type="entry name" value="Kelch"/>
    <property type="match status" value="5"/>
</dbReference>
<gene>
    <name evidence="5" type="primary">LOC118432067</name>
</gene>
<dbReference type="SMART" id="SM00225">
    <property type="entry name" value="BTB"/>
    <property type="match status" value="1"/>
</dbReference>
<dbReference type="Pfam" id="PF00651">
    <property type="entry name" value="BTB"/>
    <property type="match status" value="1"/>
</dbReference>
<accession>A0A9J7MET9</accession>
<protein>
    <submittedName>
        <fullName evidence="5">Kelch-like protein 24 isoform X1</fullName>
    </submittedName>
</protein>
<dbReference type="RefSeq" id="XP_035699468.1">
    <property type="nucleotide sequence ID" value="XM_035843575.1"/>
</dbReference>
<dbReference type="InterPro" id="IPR015915">
    <property type="entry name" value="Kelch-typ_b-propeller"/>
</dbReference>
<evidence type="ECO:0000313" key="4">
    <source>
        <dbReference type="Proteomes" id="UP000001554"/>
    </source>
</evidence>
<dbReference type="PIRSF" id="PIRSF037037">
    <property type="entry name" value="Kelch-like_protein_gigaxonin"/>
    <property type="match status" value="1"/>
</dbReference>
<dbReference type="InterPro" id="IPR011333">
    <property type="entry name" value="SKP1/BTB/POZ_sf"/>
</dbReference>
<evidence type="ECO:0000256" key="1">
    <source>
        <dbReference type="ARBA" id="ARBA00022441"/>
    </source>
</evidence>
<dbReference type="Proteomes" id="UP000001554">
    <property type="component" value="Chromosome 15"/>
</dbReference>
<evidence type="ECO:0000259" key="3">
    <source>
        <dbReference type="PROSITE" id="PS50097"/>
    </source>
</evidence>
<dbReference type="Pfam" id="PF01344">
    <property type="entry name" value="Kelch_1"/>
    <property type="match status" value="2"/>
</dbReference>
<dbReference type="SUPFAM" id="SSF117281">
    <property type="entry name" value="Kelch motif"/>
    <property type="match status" value="1"/>
</dbReference>
<reference evidence="4" key="1">
    <citation type="journal article" date="2020" name="Nat. Ecol. Evol.">
        <title>Deeply conserved synteny resolves early events in vertebrate evolution.</title>
        <authorList>
            <person name="Simakov O."/>
            <person name="Marletaz F."/>
            <person name="Yue J.X."/>
            <person name="O'Connell B."/>
            <person name="Jenkins J."/>
            <person name="Brandt A."/>
            <person name="Calef R."/>
            <person name="Tung C.H."/>
            <person name="Huang T.K."/>
            <person name="Schmutz J."/>
            <person name="Satoh N."/>
            <person name="Yu J.K."/>
            <person name="Putnam N.H."/>
            <person name="Green R.E."/>
            <person name="Rokhsar D.S."/>
        </authorList>
    </citation>
    <scope>NUCLEOTIDE SEQUENCE [LARGE SCALE GENOMIC DNA]</scope>
    <source>
        <strain evidence="4">S238N-H82</strain>
    </source>
</reference>
<dbReference type="GO" id="GO:0031463">
    <property type="term" value="C:Cul3-RING ubiquitin ligase complex"/>
    <property type="evidence" value="ECO:0000318"/>
    <property type="project" value="GO_Central"/>
</dbReference>
<dbReference type="AlphaFoldDB" id="A0A9J7MET9"/>
<dbReference type="InterPro" id="IPR006652">
    <property type="entry name" value="Kelch_1"/>
</dbReference>
<evidence type="ECO:0000313" key="5">
    <source>
        <dbReference type="RefSeq" id="XP_035699468.1"/>
    </source>
</evidence>
<feature type="domain" description="BTB" evidence="3">
    <location>
        <begin position="92"/>
        <end position="159"/>
    </location>
</feature>
<dbReference type="GO" id="GO:1990756">
    <property type="term" value="F:ubiquitin-like ligase-substrate adaptor activity"/>
    <property type="evidence" value="ECO:0000318"/>
    <property type="project" value="GO_Central"/>
</dbReference>
<dbReference type="PANTHER" id="PTHR24412:SF272">
    <property type="entry name" value="KELCH-LIKE PROTEIN DIABLO"/>
    <property type="match status" value="1"/>
</dbReference>
<dbReference type="GO" id="GO:0043161">
    <property type="term" value="P:proteasome-mediated ubiquitin-dependent protein catabolic process"/>
    <property type="evidence" value="ECO:0000318"/>
    <property type="project" value="GO_Central"/>
</dbReference>
<dbReference type="SUPFAM" id="SSF54695">
    <property type="entry name" value="POZ domain"/>
    <property type="match status" value="1"/>
</dbReference>
<dbReference type="FunFam" id="1.25.40.420:FF:000001">
    <property type="entry name" value="Kelch-like family member 12"/>
    <property type="match status" value="1"/>
</dbReference>
<evidence type="ECO:0000256" key="2">
    <source>
        <dbReference type="ARBA" id="ARBA00022737"/>
    </source>
</evidence>
<dbReference type="Gene3D" id="1.25.40.420">
    <property type="match status" value="1"/>
</dbReference>
<dbReference type="PROSITE" id="PS50097">
    <property type="entry name" value="BTB"/>
    <property type="match status" value="1"/>
</dbReference>
<dbReference type="InterPro" id="IPR011705">
    <property type="entry name" value="BACK"/>
</dbReference>
<keyword evidence="2" id="KW-0677">Repeat</keyword>
<dbReference type="SMART" id="SM00875">
    <property type="entry name" value="BACK"/>
    <property type="match status" value="1"/>
</dbReference>
<proteinExistence type="predicted"/>
<dbReference type="GeneID" id="118432067"/>